<dbReference type="GO" id="GO:0030991">
    <property type="term" value="C:intraciliary transport particle A"/>
    <property type="evidence" value="ECO:0007669"/>
    <property type="project" value="TreeGrafter"/>
</dbReference>
<keyword evidence="3" id="KW-0677">Repeat</keyword>
<keyword evidence="5" id="KW-0969">Cilium</keyword>
<organism evidence="11 12">
    <name type="scientific">Hyalella azteca</name>
    <name type="common">Amphipod</name>
    <dbReference type="NCBI Taxonomy" id="294128"/>
    <lineage>
        <taxon>Eukaryota</taxon>
        <taxon>Metazoa</taxon>
        <taxon>Ecdysozoa</taxon>
        <taxon>Arthropoda</taxon>
        <taxon>Crustacea</taxon>
        <taxon>Multicrustacea</taxon>
        <taxon>Malacostraca</taxon>
        <taxon>Eumalacostraca</taxon>
        <taxon>Peracarida</taxon>
        <taxon>Amphipoda</taxon>
        <taxon>Senticaudata</taxon>
        <taxon>Talitrida</taxon>
        <taxon>Talitroidea</taxon>
        <taxon>Hyalellidae</taxon>
        <taxon>Hyalella</taxon>
    </lineage>
</organism>
<dbReference type="OMA" id="DNEAIMC"/>
<dbReference type="SUPFAM" id="SSF50978">
    <property type="entry name" value="WD40 repeat-like"/>
    <property type="match status" value="1"/>
</dbReference>
<dbReference type="OrthoDB" id="6377175at2759"/>
<dbReference type="PANTHER" id="PTHR15722">
    <property type="entry name" value="IFT140/172-RELATED"/>
    <property type="match status" value="1"/>
</dbReference>
<dbReference type="Gene3D" id="1.25.40.470">
    <property type="match status" value="1"/>
</dbReference>
<dbReference type="SMART" id="SM00320">
    <property type="entry name" value="WD40"/>
    <property type="match status" value="5"/>
</dbReference>
<evidence type="ECO:0000256" key="3">
    <source>
        <dbReference type="ARBA" id="ARBA00022737"/>
    </source>
</evidence>
<name>A0A979FRH8_HYAAZ</name>
<dbReference type="GO" id="GO:0035721">
    <property type="term" value="P:intraciliary retrograde transport"/>
    <property type="evidence" value="ECO:0007669"/>
    <property type="project" value="TreeGrafter"/>
</dbReference>
<evidence type="ECO:0000256" key="5">
    <source>
        <dbReference type="ARBA" id="ARBA00023069"/>
    </source>
</evidence>
<feature type="compositionally biased region" description="Polar residues" evidence="7">
    <location>
        <begin position="624"/>
        <end position="636"/>
    </location>
</feature>
<dbReference type="InterPro" id="IPR056154">
    <property type="entry name" value="Beta-prop_IFT140_1st"/>
</dbReference>
<dbReference type="InterPro" id="IPR015943">
    <property type="entry name" value="WD40/YVTN_repeat-like_dom_sf"/>
</dbReference>
<gene>
    <name evidence="12" type="primary">LOC108673337</name>
</gene>
<dbReference type="Pfam" id="PF24762">
    <property type="entry name" value="TPR_IF140-IFT172"/>
    <property type="match status" value="1"/>
</dbReference>
<dbReference type="InterPro" id="IPR056168">
    <property type="entry name" value="TPR_IF140/IFT172/WDR19"/>
</dbReference>
<evidence type="ECO:0000259" key="9">
    <source>
        <dbReference type="Pfam" id="PF23385"/>
    </source>
</evidence>
<evidence type="ECO:0000313" key="12">
    <source>
        <dbReference type="RefSeq" id="XP_047739228.1"/>
    </source>
</evidence>
<feature type="domain" description="IFT140 second beta-propeller" evidence="9">
    <location>
        <begin position="496"/>
        <end position="744"/>
    </location>
</feature>
<accession>A0A979FRH8</accession>
<feature type="non-terminal residue" evidence="12">
    <location>
        <position position="830"/>
    </location>
</feature>
<dbReference type="Gene3D" id="2.130.10.10">
    <property type="entry name" value="YVTN repeat-like/Quinoprotein amine dehydrogenase"/>
    <property type="match status" value="2"/>
</dbReference>
<evidence type="ECO:0000256" key="2">
    <source>
        <dbReference type="ARBA" id="ARBA00022574"/>
    </source>
</evidence>
<keyword evidence="11" id="KW-1185">Reference proteome</keyword>
<keyword evidence="2" id="KW-0853">WD repeat</keyword>
<feature type="domain" description="IFT140 first beta-propeller" evidence="8">
    <location>
        <begin position="3"/>
        <end position="351"/>
    </location>
</feature>
<evidence type="ECO:0000259" key="8">
    <source>
        <dbReference type="Pfam" id="PF23383"/>
    </source>
</evidence>
<sequence>MTLYFDSIIQNPTSHAINTHMAWHSEASCLAVASYSEEKGGTVNVYTGEGKLCSEVDIPPHPTAQVTSLAWHPIQRLLAVGWETGELYLWNDHEEELHQIQSLHRAAITILEFSHAGSRLVTADQSGSVVGWRSSSSGNLQTAFTHELKDSLSQVVFRASPQDRTNAAIDINGLARAAVSGDEKALDMFSSWRPRTGHKRAALTTAPPRENVSFYLGSASGVVYHVSEGGAFVQVLQAEGAILRLLQHQQRQLLVVITDALVLAQFSTDADGAVREISKVKLSTGRSADIHLCWATSGVMAVSTGDACVRLWNIDSGDNFVLSLKPALGFKDNEAIMCLSFCHVSEVVVASLFVSEEHGTIVQDVLPLPPLYTRLLGVQVPHVYLLNNRETNPVKLSTGRSADIHLCWATSGVMAVSTGDACVRLWNIDSGDNFVLSLKPALGFKDNEAIMCLSFCQSKNMLCAGTGSGHLAMWRYEQQTRPADAALCSTSLRVYTLQVRSVQGSVLQKLSFPESEGQPVGLDLCGNFMLSYTILGHVKIWDVSGREVKAVSGSKNFADVIKDFGEIMSGRVNSTGTKASVTAAQTSLLPDPKLYIWDLNTDTVTYFNFASGQHEDDDLDGSAPPNSADTLHSSDTAGHDRAKREAAREVCGRFSRSHTWDREDARLLLCEAVATAPQHSPSASFAALQPSSLILRPHPAKTSVVVASLFVSEEHGTIVQDVLPLPPLYTRLLGVQVPHVYLLNNRETNPDGGLITQRVMRDFAGLEDSDRLTREAMLNFSFFLAIGSMDDAFQAIKAIKSESVWANMGKMCVKTRRLDVAALCLGNMQH</sequence>
<evidence type="ECO:0000256" key="1">
    <source>
        <dbReference type="ARBA" id="ARBA00004138"/>
    </source>
</evidence>
<reference evidence="12" key="1">
    <citation type="submission" date="2025-08" db="UniProtKB">
        <authorList>
            <consortium name="RefSeq"/>
        </authorList>
    </citation>
    <scope>IDENTIFICATION</scope>
</reference>
<keyword evidence="4" id="KW-0802">TPR repeat</keyword>
<dbReference type="GeneID" id="108673337"/>
<dbReference type="InterPro" id="IPR056155">
    <property type="entry name" value="Beta-prop_IFT140_2nd"/>
</dbReference>
<evidence type="ECO:0000256" key="7">
    <source>
        <dbReference type="SAM" id="MobiDB-lite"/>
    </source>
</evidence>
<evidence type="ECO:0000256" key="4">
    <source>
        <dbReference type="ARBA" id="ARBA00022803"/>
    </source>
</evidence>
<comment type="subcellular location">
    <subcellularLocation>
        <location evidence="1">Cell projection</location>
        <location evidence="1">Cilium</location>
    </subcellularLocation>
</comment>
<evidence type="ECO:0000256" key="6">
    <source>
        <dbReference type="ARBA" id="ARBA00023273"/>
    </source>
</evidence>
<evidence type="ECO:0000259" key="10">
    <source>
        <dbReference type="Pfam" id="PF24762"/>
    </source>
</evidence>
<feature type="region of interest" description="Disordered" evidence="7">
    <location>
        <begin position="615"/>
        <end position="644"/>
    </location>
</feature>
<dbReference type="Proteomes" id="UP000694843">
    <property type="component" value="Unplaced"/>
</dbReference>
<feature type="domain" description="IF140/IFT172/WDR19 TPR" evidence="10">
    <location>
        <begin position="787"/>
        <end position="830"/>
    </location>
</feature>
<dbReference type="InterPro" id="IPR036322">
    <property type="entry name" value="WD40_repeat_dom_sf"/>
</dbReference>
<dbReference type="Pfam" id="PF23383">
    <property type="entry name" value="Beta-prop_IFT140_1st"/>
    <property type="match status" value="2"/>
</dbReference>
<protein>
    <submittedName>
        <fullName evidence="12">Intraflagellar transport protein 140 homolog</fullName>
    </submittedName>
</protein>
<dbReference type="GO" id="GO:0005930">
    <property type="term" value="C:axoneme"/>
    <property type="evidence" value="ECO:0007669"/>
    <property type="project" value="TreeGrafter"/>
</dbReference>
<dbReference type="KEGG" id="hazt:108673337"/>
<dbReference type="Pfam" id="PF23385">
    <property type="entry name" value="Beta-prop_IFT140_2nd"/>
    <property type="match status" value="1"/>
</dbReference>
<keyword evidence="6" id="KW-0966">Cell projection</keyword>
<dbReference type="RefSeq" id="XP_047739228.1">
    <property type="nucleotide sequence ID" value="XM_047883272.1"/>
</dbReference>
<dbReference type="InterPro" id="IPR001680">
    <property type="entry name" value="WD40_rpt"/>
</dbReference>
<dbReference type="GO" id="GO:0036064">
    <property type="term" value="C:ciliary basal body"/>
    <property type="evidence" value="ECO:0007669"/>
    <property type="project" value="TreeGrafter"/>
</dbReference>
<evidence type="ECO:0000313" key="11">
    <source>
        <dbReference type="Proteomes" id="UP000694843"/>
    </source>
</evidence>
<feature type="domain" description="IFT140 first beta-propeller" evidence="8">
    <location>
        <begin position="389"/>
        <end position="481"/>
    </location>
</feature>
<dbReference type="PANTHER" id="PTHR15722:SF7">
    <property type="entry name" value="INTRAFLAGELLAR TRANSPORT PROTEIN 140 HOMOLOG"/>
    <property type="match status" value="1"/>
</dbReference>
<proteinExistence type="predicted"/>
<dbReference type="AlphaFoldDB" id="A0A979FRH8"/>